<dbReference type="Pfam" id="PF14595">
    <property type="entry name" value="Thioredoxin_9"/>
    <property type="match status" value="1"/>
</dbReference>
<dbReference type="AlphaFoldDB" id="A0AAU7BT53"/>
<dbReference type="Gene3D" id="3.40.30.10">
    <property type="entry name" value="Glutaredoxin"/>
    <property type="match status" value="1"/>
</dbReference>
<dbReference type="RefSeq" id="WP_347923821.1">
    <property type="nucleotide sequence ID" value="NZ_CP157199.1"/>
</dbReference>
<dbReference type="SUPFAM" id="SSF52833">
    <property type="entry name" value="Thioredoxin-like"/>
    <property type="match status" value="1"/>
</dbReference>
<organism evidence="1">
    <name type="scientific">Pontimicrobium sp. SW4</name>
    <dbReference type="NCBI Taxonomy" id="3153519"/>
    <lineage>
        <taxon>Bacteria</taxon>
        <taxon>Pseudomonadati</taxon>
        <taxon>Bacteroidota</taxon>
        <taxon>Flavobacteriia</taxon>
        <taxon>Flavobacteriales</taxon>
        <taxon>Flavobacteriaceae</taxon>
        <taxon>Pontimicrobium</taxon>
    </lineage>
</organism>
<reference evidence="1" key="1">
    <citation type="submission" date="2024-05" db="EMBL/GenBank/DDBJ databases">
        <title>Pontimicrobium maritimus sp. nov., isolated form sea water.</title>
        <authorList>
            <person name="Muhammad N."/>
            <person name="Vuong T.Q."/>
            <person name="Han H.L."/>
            <person name="Kim S.-G."/>
        </authorList>
    </citation>
    <scope>NUCLEOTIDE SEQUENCE</scope>
    <source>
        <strain evidence="1">SW4</strain>
    </source>
</reference>
<sequence length="207" mass="23608">MMNNHIIEESIAKGISYVAYRNLVENLVSENDTTGDNKTEALIEYTKLNDRRMTRWDKTLKIPLDVEKKIKSIDSKVTWLVITESWCGDAAHVMPVINKVAELNKNINFKVVLRDENDALMNLFLTNGSKSIPKLVMLDDATNDVVSTYGPRPTVATKLVNDYKKEHGVLTPEFKQDLQVWYNKDKGQSTLEDLTQLLCELQPSFCL</sequence>
<protein>
    <submittedName>
        <fullName evidence="1">Thioredoxin family protein</fullName>
    </submittedName>
</protein>
<dbReference type="InterPro" id="IPR036249">
    <property type="entry name" value="Thioredoxin-like_sf"/>
</dbReference>
<name>A0AAU7BT53_9FLAO</name>
<evidence type="ECO:0000313" key="1">
    <source>
        <dbReference type="EMBL" id="XBG61356.1"/>
    </source>
</evidence>
<gene>
    <name evidence="1" type="ORF">ABGB03_00275</name>
</gene>
<accession>A0AAU7BT53</accession>
<dbReference type="EMBL" id="CP157199">
    <property type="protein sequence ID" value="XBG61356.1"/>
    <property type="molecule type" value="Genomic_DNA"/>
</dbReference>
<proteinExistence type="predicted"/>